<dbReference type="RefSeq" id="WP_004821948.1">
    <property type="nucleotide sequence ID" value="NZ_JAHWXT010000004.1"/>
</dbReference>
<dbReference type="Proteomes" id="UP000887320">
    <property type="component" value="Unassembled WGS sequence"/>
</dbReference>
<dbReference type="Pfam" id="PF02450">
    <property type="entry name" value="LCAT"/>
    <property type="match status" value="1"/>
</dbReference>
<dbReference type="InterPro" id="IPR029058">
    <property type="entry name" value="AB_hydrolase_fold"/>
</dbReference>
<protein>
    <submittedName>
        <fullName evidence="1">Triacylglycerol lipase</fullName>
    </submittedName>
</protein>
<evidence type="ECO:0000313" key="1">
    <source>
        <dbReference type="EMBL" id="MCF0265429.1"/>
    </source>
</evidence>
<dbReference type="AlphaFoldDB" id="A0A8X8GL52"/>
<dbReference type="Gene3D" id="3.40.50.1820">
    <property type="entry name" value="alpha/beta hydrolase"/>
    <property type="match status" value="1"/>
</dbReference>
<comment type="caution">
    <text evidence="1">The sequence shown here is derived from an EMBL/GenBank/DDBJ whole genome shotgun (WGS) entry which is preliminary data.</text>
</comment>
<sequence>MKIIMVHGINQADKDPDTLKHIWVTAFLDGVFQAGLTKIPETTKIEFVYYGDKVKLYLDNDKSDNGLFDLRTRGLHAFTLNIEGLNTDEKAILESIANNLDDEETLPEDVIPKNILVPSSFKDKVAKAIIKITSHYGKIHTWGLKNFAREASLYLNNVKYRNEVKAKLLEKIEENQDEDVVLIGHSLGSVVCFDVMQNLDPKYKISRFITLGSPLGIPVFYNFFNNRNKPLSLKGEWINFYDTDDFVAAYLLKNPPYTVQPEIQNIRAKTQYFQPHFIVGYLDDALVAQKILGV</sequence>
<proteinExistence type="predicted"/>
<evidence type="ECO:0000313" key="2">
    <source>
        <dbReference type="Proteomes" id="UP000887320"/>
    </source>
</evidence>
<reference evidence="1" key="1">
    <citation type="submission" date="2021-07" db="EMBL/GenBank/DDBJ databases">
        <authorList>
            <person name="Fernandez M."/>
            <person name="Pereira P."/>
            <person name="Torres Tejerizo G.A."/>
            <person name="Gonzalez P."/>
            <person name="Agostini E."/>
        </authorList>
    </citation>
    <scope>NUCLEOTIDE SEQUENCE</scope>
    <source>
        <strain evidence="1">SFC 500-1A</strain>
    </source>
</reference>
<organism evidence="1 2">
    <name type="scientific">Acinetobacter guillouiae</name>
    <name type="common">Acinetobacter genomosp. 11</name>
    <dbReference type="NCBI Taxonomy" id="106649"/>
    <lineage>
        <taxon>Bacteria</taxon>
        <taxon>Pseudomonadati</taxon>
        <taxon>Pseudomonadota</taxon>
        <taxon>Gammaproteobacteria</taxon>
        <taxon>Moraxellales</taxon>
        <taxon>Moraxellaceae</taxon>
        <taxon>Acinetobacter</taxon>
    </lineage>
</organism>
<gene>
    <name evidence="1" type="ORF">KW868_13315</name>
</gene>
<name>A0A8X8GL52_ACIGI</name>
<accession>A0A8X8GL52</accession>
<dbReference type="SUPFAM" id="SSF53474">
    <property type="entry name" value="alpha/beta-Hydrolases"/>
    <property type="match status" value="1"/>
</dbReference>
<dbReference type="GO" id="GO:0006629">
    <property type="term" value="P:lipid metabolic process"/>
    <property type="evidence" value="ECO:0007669"/>
    <property type="project" value="InterPro"/>
</dbReference>
<dbReference type="InterPro" id="IPR003386">
    <property type="entry name" value="LACT/PDAT_acylTrfase"/>
</dbReference>
<dbReference type="EMBL" id="JAHWXT010000004">
    <property type="protein sequence ID" value="MCF0265429.1"/>
    <property type="molecule type" value="Genomic_DNA"/>
</dbReference>
<dbReference type="GO" id="GO:0008374">
    <property type="term" value="F:O-acyltransferase activity"/>
    <property type="evidence" value="ECO:0007669"/>
    <property type="project" value="InterPro"/>
</dbReference>